<keyword evidence="4 7" id="KW-0812">Transmembrane</keyword>
<feature type="transmembrane region" description="Helical" evidence="7">
    <location>
        <begin position="27"/>
        <end position="46"/>
    </location>
</feature>
<evidence type="ECO:0000256" key="5">
    <source>
        <dbReference type="ARBA" id="ARBA00022989"/>
    </source>
</evidence>
<gene>
    <name evidence="9" type="ORF">C0630_13030</name>
</gene>
<evidence type="ECO:0000313" key="10">
    <source>
        <dbReference type="Proteomes" id="UP000235015"/>
    </source>
</evidence>
<feature type="domain" description="ABC3 transporter permease C-terminal" evidence="8">
    <location>
        <begin position="242"/>
        <end position="368"/>
    </location>
</feature>
<dbReference type="GO" id="GO:0098797">
    <property type="term" value="C:plasma membrane protein complex"/>
    <property type="evidence" value="ECO:0007669"/>
    <property type="project" value="TreeGrafter"/>
</dbReference>
<dbReference type="Proteomes" id="UP000235015">
    <property type="component" value="Unassembled WGS sequence"/>
</dbReference>
<reference evidence="9 10" key="1">
    <citation type="submission" date="2017-11" db="EMBL/GenBank/DDBJ databases">
        <title>Genome-resolved metagenomics identifies genetic mobility, metabolic interactions, and unexpected diversity in perchlorate-reducing communities.</title>
        <authorList>
            <person name="Barnum T.P."/>
            <person name="Figueroa I.A."/>
            <person name="Carlstrom C.I."/>
            <person name="Lucas L.N."/>
            <person name="Engelbrektson A.L."/>
            <person name="Coates J.D."/>
        </authorList>
    </citation>
    <scope>NUCLEOTIDE SEQUENCE [LARGE SCALE GENOMIC DNA]</scope>
    <source>
        <strain evidence="9">BM301</strain>
    </source>
</reference>
<sequence>MMEWIRRQRYLIDFILSSLLRRKGKNFGLLLVYTLVVFMLASVMLFTHALKREMGNVLQASPEIILQRTEAGRHALIPADYLEKIGRLRGVTGRKGRLWGYFYDATVKANYTLMVADERGLADTEVIVGSAIARARGVGPGDYLTFRSHDGIAYSFMIRELLDSDTELFSADLVLMSERAFRVSQGVTGGGYTDIVLSVSNPRELSRIAEKLTQRLPDTRPILKQEILRTYDAIFSWRQGILFVLLAGAIMAFVIFAWDKASGLSAEEKREIGILKAIGWETGDVLQMKFWEGAILSVTAFFTGYLLAYLHVFYASASLFEPVLKGWAVLYPAFRLAPVVDGLQIATLFFFTVFPYVVATIIPIWQASVTYPDAVMR</sequence>
<comment type="caution">
    <text evidence="9">The sequence shown here is derived from an EMBL/GenBank/DDBJ whole genome shotgun (WGS) entry which is preliminary data.</text>
</comment>
<proteinExistence type="inferred from homology"/>
<dbReference type="STRING" id="1111735.GCA_000428045_00058"/>
<accession>A0A2N6CUW6</accession>
<comment type="subcellular location">
    <subcellularLocation>
        <location evidence="1">Cell membrane</location>
        <topology evidence="1">Multi-pass membrane protein</topology>
    </subcellularLocation>
</comment>
<evidence type="ECO:0000256" key="7">
    <source>
        <dbReference type="SAM" id="Phobius"/>
    </source>
</evidence>
<evidence type="ECO:0000256" key="2">
    <source>
        <dbReference type="ARBA" id="ARBA00005236"/>
    </source>
</evidence>
<keyword evidence="5 7" id="KW-1133">Transmembrane helix</keyword>
<dbReference type="InterPro" id="IPR051447">
    <property type="entry name" value="Lipoprotein-release_system"/>
</dbReference>
<feature type="transmembrane region" description="Helical" evidence="7">
    <location>
        <begin position="240"/>
        <end position="258"/>
    </location>
</feature>
<evidence type="ECO:0000256" key="4">
    <source>
        <dbReference type="ARBA" id="ARBA00022692"/>
    </source>
</evidence>
<dbReference type="PANTHER" id="PTHR30489:SF0">
    <property type="entry name" value="LIPOPROTEIN-RELEASING SYSTEM TRANSMEMBRANE PROTEIN LOLE"/>
    <property type="match status" value="1"/>
</dbReference>
<dbReference type="Pfam" id="PF02687">
    <property type="entry name" value="FtsX"/>
    <property type="match status" value="1"/>
</dbReference>
<organism evidence="9 10">
    <name type="scientific">Sedimenticola selenatireducens</name>
    <dbReference type="NCBI Taxonomy" id="191960"/>
    <lineage>
        <taxon>Bacteria</taxon>
        <taxon>Pseudomonadati</taxon>
        <taxon>Pseudomonadota</taxon>
        <taxon>Gammaproteobacteria</taxon>
        <taxon>Chromatiales</taxon>
        <taxon>Sedimenticolaceae</taxon>
        <taxon>Sedimenticola</taxon>
    </lineage>
</organism>
<evidence type="ECO:0000256" key="3">
    <source>
        <dbReference type="ARBA" id="ARBA00022475"/>
    </source>
</evidence>
<evidence type="ECO:0000313" key="9">
    <source>
        <dbReference type="EMBL" id="PLX60982.1"/>
    </source>
</evidence>
<dbReference type="PANTHER" id="PTHR30489">
    <property type="entry name" value="LIPOPROTEIN-RELEASING SYSTEM TRANSMEMBRANE PROTEIN LOLE"/>
    <property type="match status" value="1"/>
</dbReference>
<feature type="transmembrane region" description="Helical" evidence="7">
    <location>
        <begin position="294"/>
        <end position="315"/>
    </location>
</feature>
<name>A0A2N6CUW6_9GAMM</name>
<evidence type="ECO:0000259" key="8">
    <source>
        <dbReference type="Pfam" id="PF02687"/>
    </source>
</evidence>
<dbReference type="GO" id="GO:0044874">
    <property type="term" value="P:lipoprotein localization to outer membrane"/>
    <property type="evidence" value="ECO:0007669"/>
    <property type="project" value="TreeGrafter"/>
</dbReference>
<keyword evidence="6 7" id="KW-0472">Membrane</keyword>
<dbReference type="AlphaFoldDB" id="A0A2N6CUW6"/>
<comment type="similarity">
    <text evidence="2">Belongs to the ABC-4 integral membrane protein family. LolC/E subfamily.</text>
</comment>
<keyword evidence="3" id="KW-1003">Cell membrane</keyword>
<feature type="transmembrane region" description="Helical" evidence="7">
    <location>
        <begin position="345"/>
        <end position="367"/>
    </location>
</feature>
<protein>
    <submittedName>
        <fullName evidence="9">ABC transporter permease</fullName>
    </submittedName>
</protein>
<dbReference type="EMBL" id="PKUN01000022">
    <property type="protein sequence ID" value="PLX60982.1"/>
    <property type="molecule type" value="Genomic_DNA"/>
</dbReference>
<evidence type="ECO:0000256" key="6">
    <source>
        <dbReference type="ARBA" id="ARBA00023136"/>
    </source>
</evidence>
<dbReference type="InterPro" id="IPR003838">
    <property type="entry name" value="ABC3_permease_C"/>
</dbReference>
<evidence type="ECO:0000256" key="1">
    <source>
        <dbReference type="ARBA" id="ARBA00004651"/>
    </source>
</evidence>